<sequence>MEEILQKLSEIELTAASIMTDAEKTKTSLSEELEKRCRDFDTALEKETAEKISHIRSNLEKDKDAQLTKLRQDTESYLEHLDSYFKANHQRLSEELFHKLLES</sequence>
<name>A0A9D2DU29_9FIRM</name>
<reference evidence="1" key="1">
    <citation type="journal article" date="2021" name="PeerJ">
        <title>Extensive microbial diversity within the chicken gut microbiome revealed by metagenomics and culture.</title>
        <authorList>
            <person name="Gilroy R."/>
            <person name="Ravi A."/>
            <person name="Getino M."/>
            <person name="Pursley I."/>
            <person name="Horton D.L."/>
            <person name="Alikhan N.F."/>
            <person name="Baker D."/>
            <person name="Gharbi K."/>
            <person name="Hall N."/>
            <person name="Watson M."/>
            <person name="Adriaenssens E.M."/>
            <person name="Foster-Nyarko E."/>
            <person name="Jarju S."/>
            <person name="Secka A."/>
            <person name="Antonio M."/>
            <person name="Oren A."/>
            <person name="Chaudhuri R.R."/>
            <person name="La Ragione R."/>
            <person name="Hildebrand F."/>
            <person name="Pallen M.J."/>
        </authorList>
    </citation>
    <scope>NUCLEOTIDE SEQUENCE</scope>
    <source>
        <strain evidence="1">14324</strain>
    </source>
</reference>
<evidence type="ECO:0008006" key="3">
    <source>
        <dbReference type="Google" id="ProtNLM"/>
    </source>
</evidence>
<dbReference type="Proteomes" id="UP000824041">
    <property type="component" value="Unassembled WGS sequence"/>
</dbReference>
<evidence type="ECO:0000313" key="2">
    <source>
        <dbReference type="Proteomes" id="UP000824041"/>
    </source>
</evidence>
<evidence type="ECO:0000313" key="1">
    <source>
        <dbReference type="EMBL" id="HIZ23015.1"/>
    </source>
</evidence>
<accession>A0A9D2DU29</accession>
<dbReference type="EMBL" id="DXBU01000128">
    <property type="protein sequence ID" value="HIZ23015.1"/>
    <property type="molecule type" value="Genomic_DNA"/>
</dbReference>
<comment type="caution">
    <text evidence="1">The sequence shown here is derived from an EMBL/GenBank/DDBJ whole genome shotgun (WGS) entry which is preliminary data.</text>
</comment>
<proteinExistence type="predicted"/>
<gene>
    <name evidence="1" type="ORF">IAA21_09510</name>
</gene>
<organism evidence="1 2">
    <name type="scientific">Candidatus Blautia faecigallinarum</name>
    <dbReference type="NCBI Taxonomy" id="2838488"/>
    <lineage>
        <taxon>Bacteria</taxon>
        <taxon>Bacillati</taxon>
        <taxon>Bacillota</taxon>
        <taxon>Clostridia</taxon>
        <taxon>Lachnospirales</taxon>
        <taxon>Lachnospiraceae</taxon>
        <taxon>Blautia</taxon>
    </lineage>
</organism>
<reference evidence="1" key="2">
    <citation type="submission" date="2021-04" db="EMBL/GenBank/DDBJ databases">
        <authorList>
            <person name="Gilroy R."/>
        </authorList>
    </citation>
    <scope>NUCLEOTIDE SEQUENCE</scope>
    <source>
        <strain evidence="1">14324</strain>
    </source>
</reference>
<protein>
    <recommendedName>
        <fullName evidence="3">ATPase</fullName>
    </recommendedName>
</protein>
<dbReference type="AlphaFoldDB" id="A0A9D2DU29"/>